<sequence>MLQNRKVSALERAGLRIRGIEQEEQLQTHPELAGAKLQFSIFQDASGALRVLHSEQDEELLALLLSAFHHHKGIHDLTKLALLNIEKFRSGKLTEANYLLERTVEYIQLQKSKNLYL</sequence>
<reference evidence="1 2" key="1">
    <citation type="submission" date="2016-11" db="EMBL/GenBank/DDBJ databases">
        <authorList>
            <person name="Jaros S."/>
            <person name="Januszkiewicz K."/>
            <person name="Wedrychowicz H."/>
        </authorList>
    </citation>
    <scope>NUCLEOTIDE SEQUENCE [LARGE SCALE GENOMIC DNA]</scope>
    <source>
        <strain evidence="1 2">DSM 26897</strain>
    </source>
</reference>
<dbReference type="STRING" id="1302690.BUE76_22905"/>
<accession>A0A1M4S882</accession>
<dbReference type="Proteomes" id="UP000184368">
    <property type="component" value="Unassembled WGS sequence"/>
</dbReference>
<gene>
    <name evidence="1" type="ORF">SAMN05444008_1019</name>
</gene>
<name>A0A1M4S882_9BACT</name>
<protein>
    <submittedName>
        <fullName evidence="1">Uncharacterized protein</fullName>
    </submittedName>
</protein>
<proteinExistence type="predicted"/>
<evidence type="ECO:0000313" key="1">
    <source>
        <dbReference type="EMBL" id="SHE28368.1"/>
    </source>
</evidence>
<dbReference type="EMBL" id="FQUO01000001">
    <property type="protein sequence ID" value="SHE28368.1"/>
    <property type="molecule type" value="Genomic_DNA"/>
</dbReference>
<keyword evidence="2" id="KW-1185">Reference proteome</keyword>
<evidence type="ECO:0000313" key="2">
    <source>
        <dbReference type="Proteomes" id="UP000184368"/>
    </source>
</evidence>
<dbReference type="AlphaFoldDB" id="A0A1M4S882"/>
<organism evidence="1 2">
    <name type="scientific">Cnuella takakiae</name>
    <dbReference type="NCBI Taxonomy" id="1302690"/>
    <lineage>
        <taxon>Bacteria</taxon>
        <taxon>Pseudomonadati</taxon>
        <taxon>Bacteroidota</taxon>
        <taxon>Chitinophagia</taxon>
        <taxon>Chitinophagales</taxon>
        <taxon>Chitinophagaceae</taxon>
        <taxon>Cnuella</taxon>
    </lineage>
</organism>